<evidence type="ECO:0000256" key="1">
    <source>
        <dbReference type="SAM" id="MobiDB-lite"/>
    </source>
</evidence>
<protein>
    <submittedName>
        <fullName evidence="2">Uncharacterized protein</fullName>
    </submittedName>
</protein>
<feature type="compositionally biased region" description="Gly residues" evidence="1">
    <location>
        <begin position="1"/>
        <end position="22"/>
    </location>
</feature>
<dbReference type="EMBL" id="JABXBU010000015">
    <property type="protein sequence ID" value="KAF8787961.1"/>
    <property type="molecule type" value="Genomic_DNA"/>
</dbReference>
<reference evidence="2" key="2">
    <citation type="submission" date="2020-06" db="EMBL/GenBank/DDBJ databases">
        <authorList>
            <person name="Sheffer M."/>
        </authorList>
    </citation>
    <scope>NUCLEOTIDE SEQUENCE</scope>
</reference>
<feature type="region of interest" description="Disordered" evidence="1">
    <location>
        <begin position="1"/>
        <end position="39"/>
    </location>
</feature>
<evidence type="ECO:0000313" key="2">
    <source>
        <dbReference type="EMBL" id="KAF8787961.1"/>
    </source>
</evidence>
<name>A0A8T0FAS0_ARGBR</name>
<gene>
    <name evidence="2" type="ORF">HNY73_009506</name>
</gene>
<accession>A0A8T0FAS0</accession>
<proteinExistence type="predicted"/>
<evidence type="ECO:0000313" key="3">
    <source>
        <dbReference type="Proteomes" id="UP000807504"/>
    </source>
</evidence>
<organism evidence="2 3">
    <name type="scientific">Argiope bruennichi</name>
    <name type="common">Wasp spider</name>
    <name type="synonym">Aranea bruennichi</name>
    <dbReference type="NCBI Taxonomy" id="94029"/>
    <lineage>
        <taxon>Eukaryota</taxon>
        <taxon>Metazoa</taxon>
        <taxon>Ecdysozoa</taxon>
        <taxon>Arthropoda</taxon>
        <taxon>Chelicerata</taxon>
        <taxon>Arachnida</taxon>
        <taxon>Araneae</taxon>
        <taxon>Araneomorphae</taxon>
        <taxon>Entelegynae</taxon>
        <taxon>Araneoidea</taxon>
        <taxon>Araneidae</taxon>
        <taxon>Argiope</taxon>
    </lineage>
</organism>
<dbReference type="Proteomes" id="UP000807504">
    <property type="component" value="Unassembled WGS sequence"/>
</dbReference>
<reference evidence="2" key="1">
    <citation type="journal article" date="2020" name="bioRxiv">
        <title>Chromosome-level reference genome of the European wasp spider Argiope bruennichi: a resource for studies on range expansion and evolutionary adaptation.</title>
        <authorList>
            <person name="Sheffer M.M."/>
            <person name="Hoppe A."/>
            <person name="Krehenwinkel H."/>
            <person name="Uhl G."/>
            <person name="Kuss A.W."/>
            <person name="Jensen L."/>
            <person name="Jensen C."/>
            <person name="Gillespie R.G."/>
            <person name="Hoff K.J."/>
            <person name="Prost S."/>
        </authorList>
    </citation>
    <scope>NUCLEOTIDE SEQUENCE</scope>
</reference>
<sequence>MSSGMGGGRINWRGGAVGGSGGSMDESRRPFARGGGMNGNIEGLSNGMGGLNNGMEGMRIIYTSVLPML</sequence>
<comment type="caution">
    <text evidence="2">The sequence shown here is derived from an EMBL/GenBank/DDBJ whole genome shotgun (WGS) entry which is preliminary data.</text>
</comment>
<keyword evidence="3" id="KW-1185">Reference proteome</keyword>
<dbReference type="AlphaFoldDB" id="A0A8T0FAS0"/>